<evidence type="ECO:0000313" key="3">
    <source>
        <dbReference type="Proteomes" id="UP000316594"/>
    </source>
</evidence>
<comment type="caution">
    <text evidence="2">The sequence shown here is derived from an EMBL/GenBank/DDBJ whole genome shotgun (WGS) entry which is preliminary data.</text>
</comment>
<feature type="transmembrane region" description="Helical" evidence="1">
    <location>
        <begin position="12"/>
        <end position="33"/>
    </location>
</feature>
<protein>
    <recommendedName>
        <fullName evidence="4">Doubtful CDS</fullName>
    </recommendedName>
</protein>
<proteinExistence type="predicted"/>
<accession>A0AB38PGR1</accession>
<keyword evidence="1" id="KW-0812">Transmembrane</keyword>
<gene>
    <name evidence="2" type="ORF">FNL11_03440</name>
</gene>
<feature type="transmembrane region" description="Helical" evidence="1">
    <location>
        <begin position="39"/>
        <end position="63"/>
    </location>
</feature>
<reference evidence="2 3" key="1">
    <citation type="submission" date="2019-07" db="EMBL/GenBank/DDBJ databases">
        <title>Genome Sequencing and Assembly of Staphylococcus haemolyticus SDA2.</title>
        <authorList>
            <person name="Emmons C.B."/>
            <person name="Park C."/>
            <person name="Sevigny J.L."/>
            <person name="Andam C."/>
        </authorList>
    </citation>
    <scope>NUCLEOTIDE SEQUENCE [LARGE SCALE GENOMIC DNA]</scope>
    <source>
        <strain evidence="2 3">SDA2</strain>
    </source>
</reference>
<keyword evidence="1" id="KW-1133">Transmembrane helix</keyword>
<sequence>MKKNNNMELYFNLLPLIGLIISIILFILYFVIYRVDDNWVIVSLYCLLPIFVNSSITLAYKLFNK</sequence>
<dbReference type="EMBL" id="VJMP01000002">
    <property type="protein sequence ID" value="TRL78643.1"/>
    <property type="molecule type" value="Genomic_DNA"/>
</dbReference>
<evidence type="ECO:0008006" key="4">
    <source>
        <dbReference type="Google" id="ProtNLM"/>
    </source>
</evidence>
<name>A0AB38PGR1_STAHA</name>
<keyword evidence="1" id="KW-0472">Membrane</keyword>
<evidence type="ECO:0000313" key="2">
    <source>
        <dbReference type="EMBL" id="TRL78643.1"/>
    </source>
</evidence>
<dbReference type="AlphaFoldDB" id="A0AB38PGR1"/>
<evidence type="ECO:0000256" key="1">
    <source>
        <dbReference type="SAM" id="Phobius"/>
    </source>
</evidence>
<dbReference type="Proteomes" id="UP000316594">
    <property type="component" value="Unassembled WGS sequence"/>
</dbReference>
<organism evidence="2 3">
    <name type="scientific">Staphylococcus haemolyticus</name>
    <dbReference type="NCBI Taxonomy" id="1283"/>
    <lineage>
        <taxon>Bacteria</taxon>
        <taxon>Bacillati</taxon>
        <taxon>Bacillota</taxon>
        <taxon>Bacilli</taxon>
        <taxon>Bacillales</taxon>
        <taxon>Staphylococcaceae</taxon>
        <taxon>Staphylococcus</taxon>
    </lineage>
</organism>